<dbReference type="Proteomes" id="UP001320876">
    <property type="component" value="Unassembled WGS sequence"/>
</dbReference>
<keyword evidence="15" id="KW-1185">Reference proteome</keyword>
<evidence type="ECO:0000256" key="6">
    <source>
        <dbReference type="ARBA" id="ARBA00022723"/>
    </source>
</evidence>
<feature type="transmembrane region" description="Helical" evidence="12">
    <location>
        <begin position="324"/>
        <end position="345"/>
    </location>
</feature>
<feature type="domain" description="Peptidase M50" evidence="13">
    <location>
        <begin position="328"/>
        <end position="404"/>
    </location>
</feature>
<dbReference type="RefSeq" id="WP_264489956.1">
    <property type="nucleotide sequence ID" value="NZ_JAPDDT010000018.1"/>
</dbReference>
<name>A0ABT3GQP5_9BACT</name>
<keyword evidence="5 12" id="KW-0812">Transmembrane</keyword>
<evidence type="ECO:0000256" key="11">
    <source>
        <dbReference type="ARBA" id="ARBA00023136"/>
    </source>
</evidence>
<dbReference type="EMBL" id="JAPDDT010000018">
    <property type="protein sequence ID" value="MCW1925849.1"/>
    <property type="molecule type" value="Genomic_DNA"/>
</dbReference>
<keyword evidence="6" id="KW-0479">Metal-binding</keyword>
<protein>
    <submittedName>
        <fullName evidence="14">Site-2 protease family protein</fullName>
    </submittedName>
</protein>
<evidence type="ECO:0000256" key="4">
    <source>
        <dbReference type="ARBA" id="ARBA00022670"/>
    </source>
</evidence>
<dbReference type="GO" id="GO:0006508">
    <property type="term" value="P:proteolysis"/>
    <property type="evidence" value="ECO:0007669"/>
    <property type="project" value="UniProtKB-KW"/>
</dbReference>
<keyword evidence="10" id="KW-0482">Metalloprotease</keyword>
<keyword evidence="8" id="KW-0862">Zinc</keyword>
<comment type="cofactor">
    <cofactor evidence="1">
        <name>Zn(2+)</name>
        <dbReference type="ChEBI" id="CHEBI:29105"/>
    </cofactor>
</comment>
<feature type="transmembrane region" description="Helical" evidence="12">
    <location>
        <begin position="554"/>
        <end position="577"/>
    </location>
</feature>
<reference evidence="14 15" key="1">
    <citation type="submission" date="2022-10" db="EMBL/GenBank/DDBJ databases">
        <title>Luteolibacter arcticus strain CCTCC AB 2014275, whole genome shotgun sequencing project.</title>
        <authorList>
            <person name="Zhao G."/>
            <person name="Shen L."/>
        </authorList>
    </citation>
    <scope>NUCLEOTIDE SEQUENCE [LARGE SCALE GENOMIC DNA]</scope>
    <source>
        <strain evidence="14 15">CCTCC AB 2014275</strain>
    </source>
</reference>
<comment type="subcellular location">
    <subcellularLocation>
        <location evidence="2">Membrane</location>
        <topology evidence="2">Multi-pass membrane protein</topology>
    </subcellularLocation>
</comment>
<feature type="transmembrane region" description="Helical" evidence="12">
    <location>
        <begin position="446"/>
        <end position="464"/>
    </location>
</feature>
<comment type="caution">
    <text evidence="14">The sequence shown here is derived from an EMBL/GenBank/DDBJ whole genome shotgun (WGS) entry which is preliminary data.</text>
</comment>
<evidence type="ECO:0000313" key="14">
    <source>
        <dbReference type="EMBL" id="MCW1925849.1"/>
    </source>
</evidence>
<keyword evidence="7" id="KW-0378">Hydrolase</keyword>
<evidence type="ECO:0000256" key="10">
    <source>
        <dbReference type="ARBA" id="ARBA00023049"/>
    </source>
</evidence>
<feature type="transmembrane region" description="Helical" evidence="12">
    <location>
        <begin position="12"/>
        <end position="36"/>
    </location>
</feature>
<keyword evidence="9 12" id="KW-1133">Transmembrane helix</keyword>
<dbReference type="InterPro" id="IPR008915">
    <property type="entry name" value="Peptidase_M50"/>
</dbReference>
<evidence type="ECO:0000256" key="5">
    <source>
        <dbReference type="ARBA" id="ARBA00022692"/>
    </source>
</evidence>
<gene>
    <name evidence="14" type="ORF">OKA05_25040</name>
</gene>
<evidence type="ECO:0000256" key="12">
    <source>
        <dbReference type="SAM" id="Phobius"/>
    </source>
</evidence>
<dbReference type="PANTHER" id="PTHR39188">
    <property type="entry name" value="MEMBRANE-ASSOCIATED ZINC METALLOPROTEASE M50B"/>
    <property type="match status" value="1"/>
</dbReference>
<evidence type="ECO:0000259" key="13">
    <source>
        <dbReference type="Pfam" id="PF02163"/>
    </source>
</evidence>
<evidence type="ECO:0000256" key="8">
    <source>
        <dbReference type="ARBA" id="ARBA00022833"/>
    </source>
</evidence>
<evidence type="ECO:0000256" key="9">
    <source>
        <dbReference type="ARBA" id="ARBA00022989"/>
    </source>
</evidence>
<dbReference type="GO" id="GO:0008233">
    <property type="term" value="F:peptidase activity"/>
    <property type="evidence" value="ECO:0007669"/>
    <property type="project" value="UniProtKB-KW"/>
</dbReference>
<comment type="similarity">
    <text evidence="3">Belongs to the peptidase M50B family.</text>
</comment>
<proteinExistence type="inferred from homology"/>
<evidence type="ECO:0000256" key="2">
    <source>
        <dbReference type="ARBA" id="ARBA00004141"/>
    </source>
</evidence>
<dbReference type="Pfam" id="PF02163">
    <property type="entry name" value="Peptidase_M50"/>
    <property type="match status" value="1"/>
</dbReference>
<keyword evidence="11 12" id="KW-0472">Membrane</keyword>
<feature type="transmembrane region" description="Helical" evidence="12">
    <location>
        <begin position="378"/>
        <end position="401"/>
    </location>
</feature>
<evidence type="ECO:0000256" key="1">
    <source>
        <dbReference type="ARBA" id="ARBA00001947"/>
    </source>
</evidence>
<sequence length="948" mass="104650">MTALGLLSLRDLLPAWVLAAWLGIAVLLPLFVLLVASLRRTGKVRAVPKFSPMPPAMLPRELTLHGQPWIGRLGYLGHQVVQILRPEGDDAPDSVIWLMPNSKERTLALLSGTLPPKGGRPGFSLRLMTFLADGRVIVTADHPVTHRTPAHWALIQRPFPTIEEQLQVHRSQVETLAGEVPAVLPFAAEVIERLTAEEQAVNEALLNSGDYRTSGEQEIRPTLFRAPSMVLRDFFMRREGFHASSTNKKDVATVRKDTASGDEELGASGGILKLSLEEEVEQDIRRYRKHADQPAGMGHVFLRLMLLGATLFAFTAAFGRENPALTVGMLLGLILVHEFGHWLMMKIFGYRRMGRFFVPFVGPIDRGQKLNAPAWQQLLVILAGPLPGLVAGLAVLIAAFFLPGLPMWLRDLSGLAIALNAFHLLPFLPLDGGKVVDLLIFRDLPYLRPLFTIASAAATLVASIPLKSRALRIIGIGMFTGLAWDIRMIKVARGGRRLDWAGTVDDEHEALQRIFRGVREEENEAFLRSSGWERQIDVLLSEVLRKRPKFVTRIFGGAVYWWASMLPVAIIAGLFMMKFVGSTGQLNALAKNVVEFREGYPAEERPLTEAQYDAVTGLVAITREATNGSKKSPQEMVALLNPDVITGLDKLDWTAAGIALHGGEVDPTTLAVWLETLCGKLEAAVRKGDHTEALRRVELLLHGINAMEPASLLAEREPLWDAQIRSLAAVEQLAASGKLDAATIQRLEARVNALNKAPRPEVESLLLVDGWGRRQAEAAFVAPKPADGPEPSFDARFWRLANPQSLRFFDNIKAFADSTPATVALGRHWKKTGRVGELPPELEAGTEVHPAPGEAEFIADFCEKHRRISWRRMTTICALRMETYRLKNGKLPDRWKHSIPGGAELSLVESAGPCLQLKDKRAAIMPLVPKWLGPLEITTDADYLCPLN</sequence>
<organism evidence="14 15">
    <name type="scientific">Luteolibacter arcticus</name>
    <dbReference type="NCBI Taxonomy" id="1581411"/>
    <lineage>
        <taxon>Bacteria</taxon>
        <taxon>Pseudomonadati</taxon>
        <taxon>Verrucomicrobiota</taxon>
        <taxon>Verrucomicrobiia</taxon>
        <taxon>Verrucomicrobiales</taxon>
        <taxon>Verrucomicrobiaceae</taxon>
        <taxon>Luteolibacter</taxon>
    </lineage>
</organism>
<evidence type="ECO:0000256" key="3">
    <source>
        <dbReference type="ARBA" id="ARBA00007931"/>
    </source>
</evidence>
<evidence type="ECO:0000313" key="15">
    <source>
        <dbReference type="Proteomes" id="UP001320876"/>
    </source>
</evidence>
<feature type="transmembrane region" description="Helical" evidence="12">
    <location>
        <begin position="295"/>
        <end position="318"/>
    </location>
</feature>
<keyword evidence="4 14" id="KW-0645">Protease</keyword>
<dbReference type="CDD" id="cd06160">
    <property type="entry name" value="S2P-M50_like_2"/>
    <property type="match status" value="1"/>
</dbReference>
<dbReference type="PANTHER" id="PTHR39188:SF3">
    <property type="entry name" value="STAGE IV SPORULATION PROTEIN FB"/>
    <property type="match status" value="1"/>
</dbReference>
<accession>A0ABT3GQP5</accession>
<evidence type="ECO:0000256" key="7">
    <source>
        <dbReference type="ARBA" id="ARBA00022801"/>
    </source>
</evidence>